<evidence type="ECO:0000313" key="3">
    <source>
        <dbReference type="EMBL" id="MBO8434213.1"/>
    </source>
</evidence>
<dbReference type="Gene3D" id="3.40.140.10">
    <property type="entry name" value="Cytidine Deaminase, domain 2"/>
    <property type="match status" value="1"/>
</dbReference>
<dbReference type="Pfam" id="PF01398">
    <property type="entry name" value="JAB"/>
    <property type="match status" value="1"/>
</dbReference>
<dbReference type="Gene3D" id="3.10.350.10">
    <property type="entry name" value="LysM domain"/>
    <property type="match status" value="1"/>
</dbReference>
<evidence type="ECO:0000259" key="2">
    <source>
        <dbReference type="PROSITE" id="PS51782"/>
    </source>
</evidence>
<feature type="domain" description="LysM" evidence="2">
    <location>
        <begin position="349"/>
        <end position="396"/>
    </location>
</feature>
<dbReference type="PANTHER" id="PTHR34700:SF4">
    <property type="entry name" value="PHAGE-LIKE ELEMENT PBSX PROTEIN XKDP"/>
    <property type="match status" value="1"/>
</dbReference>
<dbReference type="SUPFAM" id="SSF54106">
    <property type="entry name" value="LysM domain"/>
    <property type="match status" value="1"/>
</dbReference>
<keyword evidence="1" id="KW-0472">Membrane</keyword>
<organism evidence="3 4">
    <name type="scientific">Candidatus Fimicola merdigallinarum</name>
    <dbReference type="NCBI Taxonomy" id="2840819"/>
    <lineage>
        <taxon>Bacteria</taxon>
        <taxon>Bacillati</taxon>
        <taxon>Bacillota</taxon>
        <taxon>Clostridia</taxon>
        <taxon>Lachnospirales</taxon>
        <taxon>Lachnospiraceae</taxon>
        <taxon>Lachnospiraceae incertae sedis</taxon>
        <taxon>Candidatus Fimicola</taxon>
    </lineage>
</organism>
<feature type="transmembrane region" description="Helical" evidence="1">
    <location>
        <begin position="252"/>
        <end position="272"/>
    </location>
</feature>
<dbReference type="PROSITE" id="PS51782">
    <property type="entry name" value="LYSM"/>
    <property type="match status" value="1"/>
</dbReference>
<protein>
    <submittedName>
        <fullName evidence="3">LysM peptidoglycan-binding domain-containing protein</fullName>
    </submittedName>
</protein>
<gene>
    <name evidence="3" type="ORF">IAC55_02670</name>
</gene>
<dbReference type="PANTHER" id="PTHR34700">
    <property type="entry name" value="POTASSIUM BINDING PROTEIN KBP"/>
    <property type="match status" value="1"/>
</dbReference>
<keyword evidence="1" id="KW-0812">Transmembrane</keyword>
<dbReference type="InterPro" id="IPR036779">
    <property type="entry name" value="LysM_dom_sf"/>
</dbReference>
<dbReference type="GO" id="GO:0008237">
    <property type="term" value="F:metallopeptidase activity"/>
    <property type="evidence" value="ECO:0007669"/>
    <property type="project" value="InterPro"/>
</dbReference>
<dbReference type="SMART" id="SM00257">
    <property type="entry name" value="LysM"/>
    <property type="match status" value="1"/>
</dbReference>
<dbReference type="EMBL" id="JADIMX010000052">
    <property type="protein sequence ID" value="MBO8434213.1"/>
    <property type="molecule type" value="Genomic_DNA"/>
</dbReference>
<dbReference type="Pfam" id="PF01476">
    <property type="entry name" value="LysM"/>
    <property type="match status" value="1"/>
</dbReference>
<evidence type="ECO:0000256" key="1">
    <source>
        <dbReference type="SAM" id="Phobius"/>
    </source>
</evidence>
<dbReference type="InterPro" id="IPR018392">
    <property type="entry name" value="LysM"/>
</dbReference>
<dbReference type="Proteomes" id="UP000823611">
    <property type="component" value="Unassembled WGS sequence"/>
</dbReference>
<reference evidence="3" key="2">
    <citation type="journal article" date="2021" name="PeerJ">
        <title>Extensive microbial diversity within the chicken gut microbiome revealed by metagenomics and culture.</title>
        <authorList>
            <person name="Gilroy R."/>
            <person name="Ravi A."/>
            <person name="Getino M."/>
            <person name="Pursley I."/>
            <person name="Horton D.L."/>
            <person name="Alikhan N.F."/>
            <person name="Baker D."/>
            <person name="Gharbi K."/>
            <person name="Hall N."/>
            <person name="Watson M."/>
            <person name="Adriaenssens E.M."/>
            <person name="Foster-Nyarko E."/>
            <person name="Jarju S."/>
            <person name="Secka A."/>
            <person name="Antonio M."/>
            <person name="Oren A."/>
            <person name="Chaudhuri R.R."/>
            <person name="La Ragione R."/>
            <person name="Hildebrand F."/>
            <person name="Pallen M.J."/>
        </authorList>
    </citation>
    <scope>NUCLEOTIDE SEQUENCE</scope>
    <source>
        <strain evidence="3">F6-4510</strain>
    </source>
</reference>
<dbReference type="InterPro" id="IPR052196">
    <property type="entry name" value="Bact_Kbp"/>
</dbReference>
<keyword evidence="1" id="KW-1133">Transmembrane helix</keyword>
<reference evidence="3" key="1">
    <citation type="submission" date="2020-10" db="EMBL/GenBank/DDBJ databases">
        <authorList>
            <person name="Gilroy R."/>
        </authorList>
    </citation>
    <scope>NUCLEOTIDE SEQUENCE</scope>
    <source>
        <strain evidence="3">F6-4510</strain>
    </source>
</reference>
<dbReference type="CDD" id="cd00118">
    <property type="entry name" value="LysM"/>
    <property type="match status" value="1"/>
</dbReference>
<dbReference type="InterPro" id="IPR000555">
    <property type="entry name" value="JAMM/MPN+_dom"/>
</dbReference>
<accession>A0A9D9H473</accession>
<name>A0A9D9H473_9FIRM</name>
<comment type="caution">
    <text evidence="3">The sequence shown here is derived from an EMBL/GenBank/DDBJ whole genome shotgun (WGS) entry which is preliminary data.</text>
</comment>
<evidence type="ECO:0000313" key="4">
    <source>
        <dbReference type="Proteomes" id="UP000823611"/>
    </source>
</evidence>
<proteinExistence type="predicted"/>
<sequence>MDYKFGEGSGIYSNEKEGFEFPSNIRQIGRIDSRTKVYMEDYVYTYIYQYARANEGSSKLGVLVGKHFTYDDSEVVIISGAIQGKYSENENGCEVFTDETWEYVNDQMKIYFRDYEIVGWVHTMSGYGGLLTAKDEEIHKKYFPETYYQLFVVDADDKMDKMFALNDSKNSMREVMGYFIYYDKNREMQEYMIENSVSKPKESLGFEIELGSDMSKTRQEYNDRIDAAKKIRSVLKEREEKVAKRNKARYRALASVCGMLCFFCFLMGLGLINSSKRINRLETEVVSVQTKYTDISEQLQNNNVQSVFASQSTSVSENTSKNVESLSVSEEKVEEDTVKTMAVEDEKPKTYVVRAGDSLSYISAKFYGDASMVDEIMEANGMSNPNKIIVGKKIVLP</sequence>
<dbReference type="AlphaFoldDB" id="A0A9D9H473"/>